<dbReference type="PROSITE" id="PS51977">
    <property type="entry name" value="WGR"/>
    <property type="match status" value="1"/>
</dbReference>
<dbReference type="CDD" id="cd07996">
    <property type="entry name" value="WGR_MMR_like"/>
    <property type="match status" value="1"/>
</dbReference>
<sequence length="287" mass="31122">MRRFEFVEGASSKFWSPELKDTTFIVTYGRIGTAGQRKEKVFPDAQSASREYERKVAEKLREGYREVTPGDAPPPPAPVATPAAEPRPVLPPRVRTRVPTAQQVDGAAQALAALESQLGERSWQVARQARRARRALRLLGGADPAPTTPVRPVLDALMGRVVEAPGKPRLPLRLALGLLAELDVAAFVRATQQWKAAASAPTSLRTVTQEAEALGDPELALRLGVLLTERPELRGSSEAGWRSRWEGLKPSLEAHLRAAGGSLPEHLRAIDAGGDAHLSRRLAQMQG</sequence>
<dbReference type="Proteomes" id="UP000182719">
    <property type="component" value="Unassembled WGS sequence"/>
</dbReference>
<dbReference type="GO" id="GO:0003677">
    <property type="term" value="F:DNA binding"/>
    <property type="evidence" value="ECO:0007669"/>
    <property type="project" value="UniProtKB-KW"/>
</dbReference>
<dbReference type="AlphaFoldDB" id="A0A1H7T3K9"/>
<gene>
    <name evidence="3" type="ORF">SAMN05444354_108260</name>
</gene>
<proteinExistence type="predicted"/>
<dbReference type="RefSeq" id="WP_075007625.1">
    <property type="nucleotide sequence ID" value="NZ_FOAP01000008.1"/>
</dbReference>
<dbReference type="InterPro" id="IPR036930">
    <property type="entry name" value="WGR_dom_sf"/>
</dbReference>
<feature type="region of interest" description="Disordered" evidence="1">
    <location>
        <begin position="65"/>
        <end position="91"/>
    </location>
</feature>
<dbReference type="Gene3D" id="2.20.140.10">
    <property type="entry name" value="WGR domain"/>
    <property type="match status" value="1"/>
</dbReference>
<evidence type="ECO:0000313" key="4">
    <source>
        <dbReference type="Proteomes" id="UP000182719"/>
    </source>
</evidence>
<name>A0A1H7T3K9_STIAU</name>
<dbReference type="OrthoDB" id="8859114at2"/>
<dbReference type="SMART" id="SM00773">
    <property type="entry name" value="WGR"/>
    <property type="match status" value="1"/>
</dbReference>
<dbReference type="SUPFAM" id="SSF142921">
    <property type="entry name" value="WGR domain-like"/>
    <property type="match status" value="1"/>
</dbReference>
<dbReference type="InterPro" id="IPR049809">
    <property type="entry name" value="YehF/YfeS-like_WGR"/>
</dbReference>
<accession>A0A1H7T3K9</accession>
<evidence type="ECO:0000256" key="1">
    <source>
        <dbReference type="SAM" id="MobiDB-lite"/>
    </source>
</evidence>
<protein>
    <submittedName>
        <fullName evidence="3">WGR domain-containing protein, predicted DNA-binding domain in MolR</fullName>
    </submittedName>
</protein>
<dbReference type="Pfam" id="PF05406">
    <property type="entry name" value="WGR"/>
    <property type="match status" value="1"/>
</dbReference>
<keyword evidence="3" id="KW-0238">DNA-binding</keyword>
<dbReference type="InterPro" id="IPR008893">
    <property type="entry name" value="WGR_domain"/>
</dbReference>
<feature type="domain" description="WGR" evidence="2">
    <location>
        <begin position="1"/>
        <end position="79"/>
    </location>
</feature>
<organism evidence="3 4">
    <name type="scientific">Stigmatella aurantiaca</name>
    <dbReference type="NCBI Taxonomy" id="41"/>
    <lineage>
        <taxon>Bacteria</taxon>
        <taxon>Pseudomonadati</taxon>
        <taxon>Myxococcota</taxon>
        <taxon>Myxococcia</taxon>
        <taxon>Myxococcales</taxon>
        <taxon>Cystobacterineae</taxon>
        <taxon>Archangiaceae</taxon>
        <taxon>Stigmatella</taxon>
    </lineage>
</organism>
<evidence type="ECO:0000313" key="3">
    <source>
        <dbReference type="EMBL" id="SEL79431.1"/>
    </source>
</evidence>
<evidence type="ECO:0000259" key="2">
    <source>
        <dbReference type="PROSITE" id="PS51977"/>
    </source>
</evidence>
<reference evidence="4" key="1">
    <citation type="submission" date="2016-10" db="EMBL/GenBank/DDBJ databases">
        <authorList>
            <person name="Varghese N."/>
            <person name="Submissions S."/>
        </authorList>
    </citation>
    <scope>NUCLEOTIDE SEQUENCE [LARGE SCALE GENOMIC DNA]</scope>
    <source>
        <strain evidence="4">DSM 17044</strain>
    </source>
</reference>
<keyword evidence="4" id="KW-1185">Reference proteome</keyword>
<dbReference type="EMBL" id="FOAP01000008">
    <property type="protein sequence ID" value="SEL79431.1"/>
    <property type="molecule type" value="Genomic_DNA"/>
</dbReference>